<evidence type="ECO:0000313" key="1">
    <source>
        <dbReference type="EMBL" id="KAI0046244.1"/>
    </source>
</evidence>
<gene>
    <name evidence="1" type="ORF">FA95DRAFT_1405164</name>
</gene>
<reference evidence="1" key="2">
    <citation type="journal article" date="2022" name="New Phytol.">
        <title>Evolutionary transition to the ectomycorrhizal habit in the genomes of a hyperdiverse lineage of mushroom-forming fungi.</title>
        <authorList>
            <person name="Looney B."/>
            <person name="Miyauchi S."/>
            <person name="Morin E."/>
            <person name="Drula E."/>
            <person name="Courty P.E."/>
            <person name="Kohler A."/>
            <person name="Kuo A."/>
            <person name="LaButti K."/>
            <person name="Pangilinan J."/>
            <person name="Lipzen A."/>
            <person name="Riley R."/>
            <person name="Andreopoulos W."/>
            <person name="He G."/>
            <person name="Johnson J."/>
            <person name="Nolan M."/>
            <person name="Tritt A."/>
            <person name="Barry K.W."/>
            <person name="Grigoriev I.V."/>
            <person name="Nagy L.G."/>
            <person name="Hibbett D."/>
            <person name="Henrissat B."/>
            <person name="Matheny P.B."/>
            <person name="Labbe J."/>
            <person name="Martin F.M."/>
        </authorList>
    </citation>
    <scope>NUCLEOTIDE SEQUENCE</scope>
    <source>
        <strain evidence="1">FP105234-sp</strain>
    </source>
</reference>
<reference evidence="1" key="1">
    <citation type="submission" date="2021-02" db="EMBL/GenBank/DDBJ databases">
        <authorList>
            <consortium name="DOE Joint Genome Institute"/>
            <person name="Ahrendt S."/>
            <person name="Looney B.P."/>
            <person name="Miyauchi S."/>
            <person name="Morin E."/>
            <person name="Drula E."/>
            <person name="Courty P.E."/>
            <person name="Chicoki N."/>
            <person name="Fauchery L."/>
            <person name="Kohler A."/>
            <person name="Kuo A."/>
            <person name="Labutti K."/>
            <person name="Pangilinan J."/>
            <person name="Lipzen A."/>
            <person name="Riley R."/>
            <person name="Andreopoulos W."/>
            <person name="He G."/>
            <person name="Johnson J."/>
            <person name="Barry K.W."/>
            <person name="Grigoriev I.V."/>
            <person name="Nagy L."/>
            <person name="Hibbett D."/>
            <person name="Henrissat B."/>
            <person name="Matheny P.B."/>
            <person name="Labbe J."/>
            <person name="Martin F."/>
        </authorList>
    </citation>
    <scope>NUCLEOTIDE SEQUENCE</scope>
    <source>
        <strain evidence="1">FP105234-sp</strain>
    </source>
</reference>
<evidence type="ECO:0000313" key="2">
    <source>
        <dbReference type="Proteomes" id="UP000814033"/>
    </source>
</evidence>
<dbReference type="EMBL" id="MU275930">
    <property type="protein sequence ID" value="KAI0046244.1"/>
    <property type="molecule type" value="Genomic_DNA"/>
</dbReference>
<protein>
    <submittedName>
        <fullName evidence="1">Uncharacterized protein</fullName>
    </submittedName>
</protein>
<proteinExistence type="predicted"/>
<name>A0ACB8RQE9_9AGAM</name>
<keyword evidence="2" id="KW-1185">Reference proteome</keyword>
<dbReference type="Proteomes" id="UP000814033">
    <property type="component" value="Unassembled WGS sequence"/>
</dbReference>
<accession>A0ACB8RQE9</accession>
<comment type="caution">
    <text evidence="1">The sequence shown here is derived from an EMBL/GenBank/DDBJ whole genome shotgun (WGS) entry which is preliminary data.</text>
</comment>
<organism evidence="1 2">
    <name type="scientific">Auriscalpium vulgare</name>
    <dbReference type="NCBI Taxonomy" id="40419"/>
    <lineage>
        <taxon>Eukaryota</taxon>
        <taxon>Fungi</taxon>
        <taxon>Dikarya</taxon>
        <taxon>Basidiomycota</taxon>
        <taxon>Agaricomycotina</taxon>
        <taxon>Agaricomycetes</taxon>
        <taxon>Russulales</taxon>
        <taxon>Auriscalpiaceae</taxon>
        <taxon>Auriscalpium</taxon>
    </lineage>
</organism>
<sequence length="251" mass="28725">MFTLSLRPSLRHSSPASPISSRSMTSLYLRSPRLPTPTCRPPMVRPSPVSQPKPAIQANRRLRRHAGTTRRPAYANARSQRKDEVLLLPLSQQTVHRNPHPAHPYPILSYPPAQAARYATLRLPLPSPRPRPLPRNFYESTRLSQLLERLGLSSGRRSEFTTYSAFSRKTQQNFGASDKEARGWRRRGQRGAFESFVHNITVRMQVHIFSAADDCLAEYDTQVIPSIKTDLIPIYLPRLLYCRHRLMLVVI</sequence>